<proteinExistence type="predicted"/>
<feature type="repeat" description="TPR" evidence="3">
    <location>
        <begin position="232"/>
        <end position="265"/>
    </location>
</feature>
<dbReference type="PANTHER" id="PTHR44858">
    <property type="entry name" value="TETRATRICOPEPTIDE REPEAT PROTEIN 6"/>
    <property type="match status" value="1"/>
</dbReference>
<name>A0A852VPN0_9BACT</name>
<evidence type="ECO:0000256" key="1">
    <source>
        <dbReference type="ARBA" id="ARBA00022737"/>
    </source>
</evidence>
<gene>
    <name evidence="4" type="ORF">HDF08_003638</name>
</gene>
<accession>A0A852VPN0</accession>
<dbReference type="InterPro" id="IPR050498">
    <property type="entry name" value="Ycf3"/>
</dbReference>
<dbReference type="Pfam" id="PF13432">
    <property type="entry name" value="TPR_16"/>
    <property type="match status" value="2"/>
</dbReference>
<keyword evidence="2 3" id="KW-0802">TPR repeat</keyword>
<evidence type="ECO:0000313" key="4">
    <source>
        <dbReference type="EMBL" id="NYF91536.1"/>
    </source>
</evidence>
<dbReference type="SMART" id="SM00028">
    <property type="entry name" value="TPR"/>
    <property type="match status" value="8"/>
</dbReference>
<evidence type="ECO:0000256" key="3">
    <source>
        <dbReference type="PROSITE-ProRule" id="PRU00339"/>
    </source>
</evidence>
<dbReference type="PANTHER" id="PTHR44858:SF1">
    <property type="entry name" value="UDP-N-ACETYLGLUCOSAMINE--PEPTIDE N-ACETYLGLUCOSAMINYLTRANSFERASE SPINDLY-RELATED"/>
    <property type="match status" value="1"/>
</dbReference>
<organism evidence="4 5">
    <name type="scientific">Tunturiibacter lichenicola</name>
    <dbReference type="NCBI Taxonomy" id="2051959"/>
    <lineage>
        <taxon>Bacteria</taxon>
        <taxon>Pseudomonadati</taxon>
        <taxon>Acidobacteriota</taxon>
        <taxon>Terriglobia</taxon>
        <taxon>Terriglobales</taxon>
        <taxon>Acidobacteriaceae</taxon>
        <taxon>Tunturiibacter</taxon>
    </lineage>
</organism>
<feature type="repeat" description="TPR" evidence="3">
    <location>
        <begin position="62"/>
        <end position="95"/>
    </location>
</feature>
<evidence type="ECO:0000256" key="2">
    <source>
        <dbReference type="ARBA" id="ARBA00022803"/>
    </source>
</evidence>
<dbReference type="InterPro" id="IPR011990">
    <property type="entry name" value="TPR-like_helical_dom_sf"/>
</dbReference>
<feature type="repeat" description="TPR" evidence="3">
    <location>
        <begin position="96"/>
        <end position="129"/>
    </location>
</feature>
<protein>
    <submittedName>
        <fullName evidence="4">Tetratricopeptide (TPR) repeat protein</fullName>
    </submittedName>
</protein>
<dbReference type="PROSITE" id="PS50005">
    <property type="entry name" value="TPR"/>
    <property type="match status" value="3"/>
</dbReference>
<evidence type="ECO:0000313" key="5">
    <source>
        <dbReference type="Proteomes" id="UP000564385"/>
    </source>
</evidence>
<dbReference type="InterPro" id="IPR019734">
    <property type="entry name" value="TPR_rpt"/>
</dbReference>
<dbReference type="AlphaFoldDB" id="A0A852VPN0"/>
<sequence>MDIIACIISSWKRTKFDVHPRQGRPMQLGLLSPLFLSVTLTVLLNSFVRSARGQQHGGSDRAEELYSQGISLAREGRLAEAESVLEKANTVDPANFDIVSTLGQVRGKLGDLPSAISLFQLAIQLAPTKAEAHDNLAIALADNNDLDAALIETTKSLALDPHFASAHLTKARILQDQRHSQESAREYAEVVKLAPEWEAGYYYWALLVRDEGDQAKETDLLRTVVRLQPTNEKALYLLGCGLSDQGDQPGAITSWKKALALQPNDTQTLYRLSRGLRESNPAESAELEKRFFRLRSERDNLDNIKSLGNDGYRAMEQQRWTDAIASFERALSMCEDCSVEAGLRKDLGLALCRRGDTPAGVAQLRAALKLNPSDRDIVKALSTLTATP</sequence>
<dbReference type="SUPFAM" id="SSF48452">
    <property type="entry name" value="TPR-like"/>
    <property type="match status" value="2"/>
</dbReference>
<keyword evidence="1" id="KW-0677">Repeat</keyword>
<comment type="caution">
    <text evidence="4">The sequence shown here is derived from an EMBL/GenBank/DDBJ whole genome shotgun (WGS) entry which is preliminary data.</text>
</comment>
<dbReference type="Proteomes" id="UP000564385">
    <property type="component" value="Unassembled WGS sequence"/>
</dbReference>
<dbReference type="EMBL" id="JACCCU010000002">
    <property type="protein sequence ID" value="NYF91536.1"/>
    <property type="molecule type" value="Genomic_DNA"/>
</dbReference>
<reference evidence="4 5" key="1">
    <citation type="submission" date="2020-07" db="EMBL/GenBank/DDBJ databases">
        <title>Genomic Encyclopedia of Type Strains, Phase IV (KMG-V): Genome sequencing to study the core and pangenomes of soil and plant-associated prokaryotes.</title>
        <authorList>
            <person name="Whitman W."/>
        </authorList>
    </citation>
    <scope>NUCLEOTIDE SEQUENCE [LARGE SCALE GENOMIC DNA]</scope>
    <source>
        <strain evidence="4 5">M8UP22</strain>
    </source>
</reference>
<dbReference type="Gene3D" id="1.25.40.10">
    <property type="entry name" value="Tetratricopeptide repeat domain"/>
    <property type="match status" value="3"/>
</dbReference>